<evidence type="ECO:0000256" key="5">
    <source>
        <dbReference type="SAM" id="MobiDB-lite"/>
    </source>
</evidence>
<dbReference type="SUPFAM" id="SSF144232">
    <property type="entry name" value="HIT/MYND zinc finger-like"/>
    <property type="match status" value="1"/>
</dbReference>
<evidence type="ECO:0000256" key="1">
    <source>
        <dbReference type="ARBA" id="ARBA00022723"/>
    </source>
</evidence>
<dbReference type="AlphaFoldDB" id="A0A7S1U8Q5"/>
<sequence length="197" mass="22175">MSKRGSKGRKGWNETMKAMGAKAPGGNSRRSSSRIATVSRDLRVVDAETREHVRNARLDALEADNYMEEHVAQDDAYEEVDSEEEAAEPKAKRSRKSKAKAKTKITTAKAKDPGHKWKKRKYKPLRQVVYEQGYDATGAASVNHSSAAMGPSRFPPRAFCSVCGYFGTFKCPRCGMRYCRRRCQEAHKETRCMKFGT</sequence>
<feature type="domain" description="HIT-type" evidence="6">
    <location>
        <begin position="160"/>
        <end position="192"/>
    </location>
</feature>
<dbReference type="CDD" id="cd21437">
    <property type="entry name" value="zf-HIT_ZNHIT1_like"/>
    <property type="match status" value="1"/>
</dbReference>
<accession>A0A7S1U8Q5</accession>
<feature type="compositionally biased region" description="Basic residues" evidence="5">
    <location>
        <begin position="1"/>
        <end position="10"/>
    </location>
</feature>
<keyword evidence="1" id="KW-0479">Metal-binding</keyword>
<dbReference type="InterPro" id="IPR039723">
    <property type="entry name" value="Vps71/ZNHIT1"/>
</dbReference>
<evidence type="ECO:0000313" key="7">
    <source>
        <dbReference type="EMBL" id="CAD9260617.1"/>
    </source>
</evidence>
<evidence type="ECO:0000256" key="4">
    <source>
        <dbReference type="PROSITE-ProRule" id="PRU00453"/>
    </source>
</evidence>
<dbReference type="GO" id="GO:0006338">
    <property type="term" value="P:chromatin remodeling"/>
    <property type="evidence" value="ECO:0007669"/>
    <property type="project" value="InterPro"/>
</dbReference>
<feature type="compositionally biased region" description="Basic residues" evidence="5">
    <location>
        <begin position="92"/>
        <end position="103"/>
    </location>
</feature>
<evidence type="ECO:0000256" key="2">
    <source>
        <dbReference type="ARBA" id="ARBA00022771"/>
    </source>
</evidence>
<feature type="region of interest" description="Disordered" evidence="5">
    <location>
        <begin position="65"/>
        <end position="117"/>
    </location>
</feature>
<keyword evidence="2 4" id="KW-0863">Zinc-finger</keyword>
<evidence type="ECO:0000256" key="3">
    <source>
        <dbReference type="ARBA" id="ARBA00022833"/>
    </source>
</evidence>
<name>A0A7S1U8Q5_9STRA</name>
<dbReference type="GO" id="GO:0005634">
    <property type="term" value="C:nucleus"/>
    <property type="evidence" value="ECO:0007669"/>
    <property type="project" value="UniProtKB-ARBA"/>
</dbReference>
<dbReference type="EMBL" id="HBGJ01030069">
    <property type="protein sequence ID" value="CAD9260617.1"/>
    <property type="molecule type" value="Transcribed_RNA"/>
</dbReference>
<dbReference type="GO" id="GO:0008270">
    <property type="term" value="F:zinc ion binding"/>
    <property type="evidence" value="ECO:0007669"/>
    <property type="project" value="UniProtKB-UniRule"/>
</dbReference>
<reference evidence="7" key="1">
    <citation type="submission" date="2021-01" db="EMBL/GenBank/DDBJ databases">
        <authorList>
            <person name="Corre E."/>
            <person name="Pelletier E."/>
            <person name="Niang G."/>
            <person name="Scheremetjew M."/>
            <person name="Finn R."/>
            <person name="Kale V."/>
            <person name="Holt S."/>
            <person name="Cochrane G."/>
            <person name="Meng A."/>
            <person name="Brown T."/>
            <person name="Cohen L."/>
        </authorList>
    </citation>
    <scope>NUCLEOTIDE SEQUENCE</scope>
    <source>
        <strain evidence="7">CCMP2877</strain>
    </source>
</reference>
<dbReference type="InterPro" id="IPR007529">
    <property type="entry name" value="Znf_HIT"/>
</dbReference>
<gene>
    <name evidence="7" type="ORF">PPAR1163_LOCUS18996</name>
</gene>
<organism evidence="7">
    <name type="scientific">Phaeomonas parva</name>
    <dbReference type="NCBI Taxonomy" id="124430"/>
    <lineage>
        <taxon>Eukaryota</taxon>
        <taxon>Sar</taxon>
        <taxon>Stramenopiles</taxon>
        <taxon>Ochrophyta</taxon>
        <taxon>Pinguiophyceae</taxon>
        <taxon>Pinguiochrysidales</taxon>
        <taxon>Pinguiochrysidaceae</taxon>
        <taxon>Phaeomonas</taxon>
    </lineage>
</organism>
<keyword evidence="3" id="KW-0862">Zinc</keyword>
<dbReference type="PROSITE" id="PS51083">
    <property type="entry name" value="ZF_HIT"/>
    <property type="match status" value="1"/>
</dbReference>
<protein>
    <recommendedName>
        <fullName evidence="6">HIT-type domain-containing protein</fullName>
    </recommendedName>
</protein>
<feature type="compositionally biased region" description="Acidic residues" evidence="5">
    <location>
        <begin position="75"/>
        <end position="86"/>
    </location>
</feature>
<feature type="region of interest" description="Disordered" evidence="5">
    <location>
        <begin position="1"/>
        <end position="36"/>
    </location>
</feature>
<dbReference type="Pfam" id="PF04438">
    <property type="entry name" value="zf-HIT"/>
    <property type="match status" value="1"/>
</dbReference>
<proteinExistence type="predicted"/>
<evidence type="ECO:0000259" key="6">
    <source>
        <dbReference type="PROSITE" id="PS51083"/>
    </source>
</evidence>
<dbReference type="PANTHER" id="PTHR13093">
    <property type="entry name" value="ZINC FINGER HIT DOMAIN CONTAINING PROTEIN 1"/>
    <property type="match status" value="1"/>
</dbReference>